<dbReference type="OrthoDB" id="4939448at2"/>
<proteinExistence type="predicted"/>
<evidence type="ECO:0000256" key="1">
    <source>
        <dbReference type="SAM" id="MobiDB-lite"/>
    </source>
</evidence>
<evidence type="ECO:0000313" key="4">
    <source>
        <dbReference type="Proteomes" id="UP000035722"/>
    </source>
</evidence>
<evidence type="ECO:0000256" key="2">
    <source>
        <dbReference type="SAM" id="Phobius"/>
    </source>
</evidence>
<dbReference type="STRING" id="861266.ARTSIC4J27_3547"/>
<reference evidence="4" key="1">
    <citation type="journal article" date="2014" name="Genome Announc.">
        <title>Genome Sequence of Arthrobacter siccitolerans 4J27, a Xeroprotectant-Producing Desiccation-Tolerant Microorganism.</title>
        <authorList>
            <person name="Manzanera M."/>
            <person name="Santa-Cruz-Calvo L."/>
            <person name="Vilchez J.I."/>
            <person name="Garcia-Fontana C."/>
            <person name="Silva-Castro G.A."/>
            <person name="Calvo C."/>
            <person name="Gonzalez-Lopez J."/>
        </authorList>
    </citation>
    <scope>NUCLEOTIDE SEQUENCE [LARGE SCALE GENOMIC DNA]</scope>
    <source>
        <strain evidence="4">4J27</strain>
    </source>
</reference>
<dbReference type="EMBL" id="CAQI01000053">
    <property type="protein sequence ID" value="CCQ47555.1"/>
    <property type="molecule type" value="Genomic_DNA"/>
</dbReference>
<evidence type="ECO:0000313" key="3">
    <source>
        <dbReference type="EMBL" id="CCQ47555.1"/>
    </source>
</evidence>
<protein>
    <submittedName>
        <fullName evidence="3">Uncharacterized protein</fullName>
    </submittedName>
</protein>
<dbReference type="Proteomes" id="UP000035722">
    <property type="component" value="Unassembled WGS sequence"/>
</dbReference>
<gene>
    <name evidence="3" type="ORF">ARTSIC4J27_3547</name>
</gene>
<accession>A0A024H5X2</accession>
<keyword evidence="2" id="KW-1133">Transmembrane helix</keyword>
<name>A0A024H5X2_9MICC</name>
<feature type="transmembrane region" description="Helical" evidence="2">
    <location>
        <begin position="12"/>
        <end position="31"/>
    </location>
</feature>
<keyword evidence="4" id="KW-1185">Reference proteome</keyword>
<comment type="caution">
    <text evidence="3">The sequence shown here is derived from an EMBL/GenBank/DDBJ whole genome shotgun (WGS) entry which is preliminary data.</text>
</comment>
<sequence length="207" mass="20855">MRTQRPRAPFHLLRASSVAAVILTLASGAHLAGGGQLPAPAILLAVLALTTLGSTTATRLRLGFPALAVLLGGGQLALHEMFTAFGSPGAAAPGAASPHTAHLAGADVLAPAAGHLHPTDTASGPLMLAAHTLATLACALLLARGEAALWALAAWLRPLAALPCAAVIDAVPPASVSFPTAAAPPRPWRNLRQDSRRGPPPAVVLFR</sequence>
<feature type="region of interest" description="Disordered" evidence="1">
    <location>
        <begin position="179"/>
        <end position="207"/>
    </location>
</feature>
<feature type="compositionally biased region" description="Pro residues" evidence="1">
    <location>
        <begin position="198"/>
        <end position="207"/>
    </location>
</feature>
<organism evidence="3 4">
    <name type="scientific">Pseudarthrobacter siccitolerans</name>
    <dbReference type="NCBI Taxonomy" id="861266"/>
    <lineage>
        <taxon>Bacteria</taxon>
        <taxon>Bacillati</taxon>
        <taxon>Actinomycetota</taxon>
        <taxon>Actinomycetes</taxon>
        <taxon>Micrococcales</taxon>
        <taxon>Micrococcaceae</taxon>
        <taxon>Pseudarthrobacter</taxon>
    </lineage>
</organism>
<keyword evidence="2" id="KW-0472">Membrane</keyword>
<dbReference type="AlphaFoldDB" id="A0A024H5X2"/>
<dbReference type="RefSeq" id="WP_050056409.1">
    <property type="nucleotide sequence ID" value="NZ_CAQI01000053.1"/>
</dbReference>
<keyword evidence="2" id="KW-0812">Transmembrane</keyword>